<evidence type="ECO:0000313" key="4">
    <source>
        <dbReference type="EMBL" id="AWV90926.1"/>
    </source>
</evidence>
<keyword evidence="1" id="KW-0677">Repeat</keyword>
<sequence length="555" mass="62998">MRNFRVKNLGETTMISRTPRRASAVLLGVLLALCFSLVSVSTVEAQTSPATAVRMSTLTDINEYLSAGQMREARQGLDALKGHRGTNPDILYLEARYEFFDGDYKKALEILDQAIANAGFGDNLPQHWSMLRELVASTGEVTKDYVKYTSPKGYFEIFVPPGKDRVLVPFAGEALDRAYDEIGEELGFRPPTPIRLEIYPQTSVLAKVSSLSEEEIRTSGTIALCKYNRLMVTSPRALLRGYGWVDTVVHEYVHYVISAKTRNRVPIWMHEGLAKYLERRWRGPDAHRLAPSSEGLLKKRLKKNDLITFEQMHPSMAKLPSQEDAAVAFAEVFTVMEYLQQEVGADAFEKLLDAVNEGLDARQAFAQTIGKPFPTFEREWKAYLKTRQVPDLPDEDGYEEKLVFKDEKKSESEANQIEIPRAREYMQLGELMQARDRCKAALVEYDKAAHLLGDKNPMLQTRRAQCLLTDERAAEALAMLEPVHKTYPDYVQIWIQMGSAALMLKQYDKALEYLREAARINPFDPAVHGQLAEAYSKLGDETSAEEYRKFEKLVR</sequence>
<dbReference type="Pfam" id="PF13485">
    <property type="entry name" value="Peptidase_MA_2"/>
    <property type="match status" value="1"/>
</dbReference>
<dbReference type="PANTHER" id="PTHR45586:SF1">
    <property type="entry name" value="LIPOPOLYSACCHARIDE ASSEMBLY PROTEIN B"/>
    <property type="match status" value="1"/>
</dbReference>
<dbReference type="InterPro" id="IPR011990">
    <property type="entry name" value="TPR-like_helical_dom_sf"/>
</dbReference>
<dbReference type="KEGG" id="bsed:DN745_16985"/>
<dbReference type="Pfam" id="PF14559">
    <property type="entry name" value="TPR_19"/>
    <property type="match status" value="1"/>
</dbReference>
<dbReference type="SMART" id="SM00028">
    <property type="entry name" value="TPR"/>
    <property type="match status" value="3"/>
</dbReference>
<dbReference type="PANTHER" id="PTHR45586">
    <property type="entry name" value="TPR REPEAT-CONTAINING PROTEIN PA4667"/>
    <property type="match status" value="1"/>
</dbReference>
<feature type="domain" description="Peptidase MA-like" evidence="3">
    <location>
        <begin position="183"/>
        <end position="385"/>
    </location>
</feature>
<reference evidence="4 5" key="1">
    <citation type="submission" date="2018-06" db="EMBL/GenBank/DDBJ databases">
        <title>Lujinxingia sediminis gen. nov. sp. nov., a new facultative anaerobic member of the class Deltaproteobacteria, and proposal of Lujinxingaceae fam. nov.</title>
        <authorList>
            <person name="Guo L.-Y."/>
            <person name="Li C.-M."/>
            <person name="Wang S."/>
            <person name="Du Z.-J."/>
        </authorList>
    </citation>
    <scope>NUCLEOTIDE SEQUENCE [LARGE SCALE GENOMIC DNA]</scope>
    <source>
        <strain evidence="4 5">FA350</strain>
    </source>
</reference>
<dbReference type="SUPFAM" id="SSF48452">
    <property type="entry name" value="TPR-like"/>
    <property type="match status" value="1"/>
</dbReference>
<dbReference type="InterPro" id="IPR019734">
    <property type="entry name" value="TPR_rpt"/>
</dbReference>
<keyword evidence="2" id="KW-0802">TPR repeat</keyword>
<dbReference type="EMBL" id="CP030032">
    <property type="protein sequence ID" value="AWV90926.1"/>
    <property type="molecule type" value="Genomic_DNA"/>
</dbReference>
<protein>
    <recommendedName>
        <fullName evidence="3">Peptidase MA-like domain-containing protein</fullName>
    </recommendedName>
</protein>
<dbReference type="PROSITE" id="PS50293">
    <property type="entry name" value="TPR_REGION"/>
    <property type="match status" value="1"/>
</dbReference>
<name>A0A2Z4FQJ7_9DELT</name>
<proteinExistence type="predicted"/>
<evidence type="ECO:0000256" key="2">
    <source>
        <dbReference type="ARBA" id="ARBA00022803"/>
    </source>
</evidence>
<organism evidence="4 5">
    <name type="scientific">Bradymonas sediminis</name>
    <dbReference type="NCBI Taxonomy" id="1548548"/>
    <lineage>
        <taxon>Bacteria</taxon>
        <taxon>Deltaproteobacteria</taxon>
        <taxon>Bradymonadales</taxon>
        <taxon>Bradymonadaceae</taxon>
        <taxon>Bradymonas</taxon>
    </lineage>
</organism>
<dbReference type="Gene3D" id="1.25.40.10">
    <property type="entry name" value="Tetratricopeptide repeat domain"/>
    <property type="match status" value="1"/>
</dbReference>
<accession>A0A2Z4FQJ7</accession>
<keyword evidence="5" id="KW-1185">Reference proteome</keyword>
<dbReference type="PROSITE" id="PS50005">
    <property type="entry name" value="TPR"/>
    <property type="match status" value="1"/>
</dbReference>
<dbReference type="Proteomes" id="UP000249799">
    <property type="component" value="Chromosome"/>
</dbReference>
<gene>
    <name evidence="4" type="ORF">DN745_16985</name>
</gene>
<dbReference type="InterPro" id="IPR051012">
    <property type="entry name" value="CellSynth/LPSAsmb/PSIAsmb"/>
</dbReference>
<dbReference type="AlphaFoldDB" id="A0A2Z4FQJ7"/>
<evidence type="ECO:0000259" key="3">
    <source>
        <dbReference type="Pfam" id="PF13485"/>
    </source>
</evidence>
<dbReference type="OrthoDB" id="5483566at2"/>
<dbReference type="InterPro" id="IPR039568">
    <property type="entry name" value="Peptidase_MA-like_dom"/>
</dbReference>
<evidence type="ECO:0000256" key="1">
    <source>
        <dbReference type="ARBA" id="ARBA00022737"/>
    </source>
</evidence>
<evidence type="ECO:0000313" key="5">
    <source>
        <dbReference type="Proteomes" id="UP000249799"/>
    </source>
</evidence>